<dbReference type="InterPro" id="IPR016898">
    <property type="entry name" value="Polyphosphate_phosphotransfera"/>
</dbReference>
<evidence type="ECO:0000259" key="4">
    <source>
        <dbReference type="Pfam" id="PF03976"/>
    </source>
</evidence>
<dbReference type="EMBL" id="UOEC01000206">
    <property type="protein sequence ID" value="VAW03056.1"/>
    <property type="molecule type" value="Genomic_DNA"/>
</dbReference>
<sequence length="276" mass="32326">MKKDLYSLDFETFPTELEGLTFPHGDFSFAKKMKKSKFEQRLEELQIELVKLQKWVRENDQRIAMVFEGRDAAGKGGTIKRFTGNLNSRYARVVALSKPSDAERGQWYFQRYVQHMPTHGEMVFFDRSWYNRSGVERVMGFCDEDQVQTFFQEVPVFEGMMVREGIFFFKFWLTVGRAEQLKRFYERKNSPLKNWKLSPIDHKSVGKWDEYTKAIADQVNQTHTATAPWTIIDSNDQRRARLAAIQTVLAAIDYTGKDETMIGEIDNRVIIDQEAL</sequence>
<accession>A0A3B0T7X9</accession>
<dbReference type="GO" id="GO:0006793">
    <property type="term" value="P:phosphorus metabolic process"/>
    <property type="evidence" value="ECO:0007669"/>
    <property type="project" value="InterPro"/>
</dbReference>
<keyword evidence="2 5" id="KW-0808">Transferase</keyword>
<reference evidence="5" key="1">
    <citation type="submission" date="2018-06" db="EMBL/GenBank/DDBJ databases">
        <authorList>
            <person name="Zhirakovskaya E."/>
        </authorList>
    </citation>
    <scope>NUCLEOTIDE SEQUENCE</scope>
</reference>
<keyword evidence="3 5" id="KW-0418">Kinase</keyword>
<dbReference type="PIRSF" id="PIRSF028756">
    <property type="entry name" value="PPK2_prd"/>
    <property type="match status" value="1"/>
</dbReference>
<dbReference type="InterPro" id="IPR022486">
    <property type="entry name" value="PPK2_PA0141"/>
</dbReference>
<dbReference type="PANTHER" id="PTHR34383">
    <property type="entry name" value="POLYPHOSPHATE:AMP PHOSPHOTRANSFERASE-RELATED"/>
    <property type="match status" value="1"/>
</dbReference>
<name>A0A3B0T7X9_9ZZZZ</name>
<evidence type="ECO:0000256" key="1">
    <source>
        <dbReference type="ARBA" id="ARBA00009924"/>
    </source>
</evidence>
<protein>
    <submittedName>
        <fullName evidence="5">Polyphosphate kinase 2</fullName>
        <ecNumber evidence="5">2.7.4.1</ecNumber>
    </submittedName>
</protein>
<evidence type="ECO:0000256" key="2">
    <source>
        <dbReference type="ARBA" id="ARBA00022679"/>
    </source>
</evidence>
<dbReference type="InterPro" id="IPR027417">
    <property type="entry name" value="P-loop_NTPase"/>
</dbReference>
<evidence type="ECO:0000313" key="5">
    <source>
        <dbReference type="EMBL" id="VAW03056.1"/>
    </source>
</evidence>
<dbReference type="Pfam" id="PF03976">
    <property type="entry name" value="PPK2"/>
    <property type="match status" value="1"/>
</dbReference>
<organism evidence="5">
    <name type="scientific">hydrothermal vent metagenome</name>
    <dbReference type="NCBI Taxonomy" id="652676"/>
    <lineage>
        <taxon>unclassified sequences</taxon>
        <taxon>metagenomes</taxon>
        <taxon>ecological metagenomes</taxon>
    </lineage>
</organism>
<feature type="domain" description="Polyphosphate kinase-2-related" evidence="4">
    <location>
        <begin position="33"/>
        <end position="258"/>
    </location>
</feature>
<evidence type="ECO:0000256" key="3">
    <source>
        <dbReference type="ARBA" id="ARBA00022777"/>
    </source>
</evidence>
<dbReference type="NCBIfam" id="TIGR03707">
    <property type="entry name" value="PPK2_P_aer"/>
    <property type="match status" value="1"/>
</dbReference>
<dbReference type="AlphaFoldDB" id="A0A3B0T7X9"/>
<dbReference type="EC" id="2.7.4.1" evidence="5"/>
<dbReference type="SUPFAM" id="SSF52540">
    <property type="entry name" value="P-loop containing nucleoside triphosphate hydrolases"/>
    <property type="match status" value="1"/>
</dbReference>
<gene>
    <name evidence="5" type="ORF">MNBD_ALPHA08-163</name>
</gene>
<comment type="similarity">
    <text evidence="1">Belongs to the polyphosphate kinase 2 (PPK2) family. Class I subfamily.</text>
</comment>
<dbReference type="InterPro" id="IPR022488">
    <property type="entry name" value="PPK2-related"/>
</dbReference>
<dbReference type="Gene3D" id="3.40.50.300">
    <property type="entry name" value="P-loop containing nucleotide triphosphate hydrolases"/>
    <property type="match status" value="1"/>
</dbReference>
<dbReference type="PANTHER" id="PTHR34383:SF1">
    <property type="entry name" value="ADP-POLYPHOSPHATE PHOSPHOTRANSFERASE"/>
    <property type="match status" value="1"/>
</dbReference>
<proteinExistence type="inferred from homology"/>
<dbReference type="GO" id="GO:0008976">
    <property type="term" value="F:polyphosphate kinase activity"/>
    <property type="evidence" value="ECO:0007669"/>
    <property type="project" value="UniProtKB-EC"/>
</dbReference>